<name>A0A8X6ID80_NEPPI</name>
<reference evidence="1" key="1">
    <citation type="submission" date="2020-08" db="EMBL/GenBank/DDBJ databases">
        <title>Multicomponent nature underlies the extraordinary mechanical properties of spider dragline silk.</title>
        <authorList>
            <person name="Kono N."/>
            <person name="Nakamura H."/>
            <person name="Mori M."/>
            <person name="Yoshida Y."/>
            <person name="Ohtoshi R."/>
            <person name="Malay A.D."/>
            <person name="Moran D.A.P."/>
            <person name="Tomita M."/>
            <person name="Numata K."/>
            <person name="Arakawa K."/>
        </authorList>
    </citation>
    <scope>NUCLEOTIDE SEQUENCE</scope>
</reference>
<sequence length="131" mass="15142">MNESLSVCLQRDNSTISNQREQRTHKINYTVNKIIGRAPRIQRLLIYPSFTLPITVSRKRAVRWRDKRACGTASGSGLRSSDFRDSVLSLKPRFRYLRSRDKKILIKIPAQPCRSLYQTMKSAGAFVDVKR</sequence>
<dbReference type="AlphaFoldDB" id="A0A8X6ID80"/>
<organism evidence="1 2">
    <name type="scientific">Nephila pilipes</name>
    <name type="common">Giant wood spider</name>
    <name type="synonym">Nephila maculata</name>
    <dbReference type="NCBI Taxonomy" id="299642"/>
    <lineage>
        <taxon>Eukaryota</taxon>
        <taxon>Metazoa</taxon>
        <taxon>Ecdysozoa</taxon>
        <taxon>Arthropoda</taxon>
        <taxon>Chelicerata</taxon>
        <taxon>Arachnida</taxon>
        <taxon>Araneae</taxon>
        <taxon>Araneomorphae</taxon>
        <taxon>Entelegynae</taxon>
        <taxon>Araneoidea</taxon>
        <taxon>Nephilidae</taxon>
        <taxon>Nephila</taxon>
    </lineage>
</organism>
<dbReference type="Proteomes" id="UP000887013">
    <property type="component" value="Unassembled WGS sequence"/>
</dbReference>
<evidence type="ECO:0000313" key="1">
    <source>
        <dbReference type="EMBL" id="GFS38288.1"/>
    </source>
</evidence>
<proteinExistence type="predicted"/>
<keyword evidence="2" id="KW-1185">Reference proteome</keyword>
<comment type="caution">
    <text evidence="1">The sequence shown here is derived from an EMBL/GenBank/DDBJ whole genome shotgun (WGS) entry which is preliminary data.</text>
</comment>
<dbReference type="EMBL" id="BMAW01043229">
    <property type="protein sequence ID" value="GFS38288.1"/>
    <property type="molecule type" value="Genomic_DNA"/>
</dbReference>
<gene>
    <name evidence="1" type="ORF">NPIL_594611</name>
</gene>
<accession>A0A8X6ID80</accession>
<evidence type="ECO:0000313" key="2">
    <source>
        <dbReference type="Proteomes" id="UP000887013"/>
    </source>
</evidence>
<protein>
    <submittedName>
        <fullName evidence="1">Uncharacterized protein</fullName>
    </submittedName>
</protein>